<protein>
    <submittedName>
        <fullName evidence="2 3">Uncharacterized protein</fullName>
    </submittedName>
</protein>
<evidence type="ECO:0000313" key="3">
    <source>
        <dbReference type="EnsemblPlants" id="AES79423"/>
    </source>
</evidence>
<dbReference type="Proteomes" id="UP000002051">
    <property type="component" value="Unassembled WGS sequence"/>
</dbReference>
<feature type="region of interest" description="Disordered" evidence="1">
    <location>
        <begin position="95"/>
        <end position="118"/>
    </location>
</feature>
<dbReference type="HOGENOM" id="CLU_1909814_0_0_1"/>
<proteinExistence type="predicted"/>
<feature type="compositionally biased region" description="Basic and acidic residues" evidence="1">
    <location>
        <begin position="95"/>
        <end position="109"/>
    </location>
</feature>
<keyword evidence="4" id="KW-1185">Reference proteome</keyword>
<gene>
    <name evidence="2" type="ordered locus">MTR_7g065690</name>
</gene>
<sequence>MMILFVVYKKREEEKERTEEEEKWSFLLPTGWTFDSFDDNLHNPSFNPSFVTFSTPIDHRFEILYPSDTSYSFVDRFTVKLPTKTKFRCKVEEQVTDKNPKSKRIEEQPSKNLMTERRRKCLNDKLTMHRSII</sequence>
<reference evidence="3" key="3">
    <citation type="submission" date="2015-04" db="UniProtKB">
        <authorList>
            <consortium name="EnsemblPlants"/>
        </authorList>
    </citation>
    <scope>IDENTIFICATION</scope>
    <source>
        <strain evidence="3">cv. Jemalong A17</strain>
    </source>
</reference>
<evidence type="ECO:0000256" key="1">
    <source>
        <dbReference type="SAM" id="MobiDB-lite"/>
    </source>
</evidence>
<evidence type="ECO:0000313" key="4">
    <source>
        <dbReference type="Proteomes" id="UP000002051"/>
    </source>
</evidence>
<name>G7L6H9_MEDTR</name>
<dbReference type="PaxDb" id="3880-AES79423"/>
<organism evidence="2 4">
    <name type="scientific">Medicago truncatula</name>
    <name type="common">Barrel medic</name>
    <name type="synonym">Medicago tribuloides</name>
    <dbReference type="NCBI Taxonomy" id="3880"/>
    <lineage>
        <taxon>Eukaryota</taxon>
        <taxon>Viridiplantae</taxon>
        <taxon>Streptophyta</taxon>
        <taxon>Embryophyta</taxon>
        <taxon>Tracheophyta</taxon>
        <taxon>Spermatophyta</taxon>
        <taxon>Magnoliopsida</taxon>
        <taxon>eudicotyledons</taxon>
        <taxon>Gunneridae</taxon>
        <taxon>Pentapetalae</taxon>
        <taxon>rosids</taxon>
        <taxon>fabids</taxon>
        <taxon>Fabales</taxon>
        <taxon>Fabaceae</taxon>
        <taxon>Papilionoideae</taxon>
        <taxon>50 kb inversion clade</taxon>
        <taxon>NPAAA clade</taxon>
        <taxon>Hologalegina</taxon>
        <taxon>IRL clade</taxon>
        <taxon>Trifolieae</taxon>
        <taxon>Medicago</taxon>
    </lineage>
</organism>
<dbReference type="EMBL" id="CM001223">
    <property type="protein sequence ID" value="AES79423.1"/>
    <property type="molecule type" value="Genomic_DNA"/>
</dbReference>
<evidence type="ECO:0000313" key="2">
    <source>
        <dbReference type="EMBL" id="AES79423.1"/>
    </source>
</evidence>
<dbReference type="AlphaFoldDB" id="G7L6H9"/>
<dbReference type="EnsemblPlants" id="AES79423">
    <property type="protein sequence ID" value="AES79423"/>
    <property type="gene ID" value="MTR_7g065690"/>
</dbReference>
<reference evidence="2 4" key="2">
    <citation type="journal article" date="2014" name="BMC Genomics">
        <title>An improved genome release (version Mt4.0) for the model legume Medicago truncatula.</title>
        <authorList>
            <person name="Tang H."/>
            <person name="Krishnakumar V."/>
            <person name="Bidwell S."/>
            <person name="Rosen B."/>
            <person name="Chan A."/>
            <person name="Zhou S."/>
            <person name="Gentzbittel L."/>
            <person name="Childs K.L."/>
            <person name="Yandell M."/>
            <person name="Gundlach H."/>
            <person name="Mayer K.F."/>
            <person name="Schwartz D.C."/>
            <person name="Town C.D."/>
        </authorList>
    </citation>
    <scope>GENOME REANNOTATION</scope>
    <source>
        <strain evidence="3 4">cv. Jemalong A17</strain>
    </source>
</reference>
<accession>G7L6H9</accession>
<reference evidence="2 4" key="1">
    <citation type="journal article" date="2011" name="Nature">
        <title>The Medicago genome provides insight into the evolution of rhizobial symbioses.</title>
        <authorList>
            <person name="Young N.D."/>
            <person name="Debelle F."/>
            <person name="Oldroyd G.E."/>
            <person name="Geurts R."/>
            <person name="Cannon S.B."/>
            <person name="Udvardi M.K."/>
            <person name="Benedito V.A."/>
            <person name="Mayer K.F."/>
            <person name="Gouzy J."/>
            <person name="Schoof H."/>
            <person name="Van de Peer Y."/>
            <person name="Proost S."/>
            <person name="Cook D.R."/>
            <person name="Meyers B.C."/>
            <person name="Spannagl M."/>
            <person name="Cheung F."/>
            <person name="De Mita S."/>
            <person name="Krishnakumar V."/>
            <person name="Gundlach H."/>
            <person name="Zhou S."/>
            <person name="Mudge J."/>
            <person name="Bharti A.K."/>
            <person name="Murray J.D."/>
            <person name="Naoumkina M.A."/>
            <person name="Rosen B."/>
            <person name="Silverstein K.A."/>
            <person name="Tang H."/>
            <person name="Rombauts S."/>
            <person name="Zhao P.X."/>
            <person name="Zhou P."/>
            <person name="Barbe V."/>
            <person name="Bardou P."/>
            <person name="Bechner M."/>
            <person name="Bellec A."/>
            <person name="Berger A."/>
            <person name="Berges H."/>
            <person name="Bidwell S."/>
            <person name="Bisseling T."/>
            <person name="Choisne N."/>
            <person name="Couloux A."/>
            <person name="Denny R."/>
            <person name="Deshpande S."/>
            <person name="Dai X."/>
            <person name="Doyle J.J."/>
            <person name="Dudez A.M."/>
            <person name="Farmer A.D."/>
            <person name="Fouteau S."/>
            <person name="Franken C."/>
            <person name="Gibelin C."/>
            <person name="Gish J."/>
            <person name="Goldstein S."/>
            <person name="Gonzalez A.J."/>
            <person name="Green P.J."/>
            <person name="Hallab A."/>
            <person name="Hartog M."/>
            <person name="Hua A."/>
            <person name="Humphray S.J."/>
            <person name="Jeong D.H."/>
            <person name="Jing Y."/>
            <person name="Jocker A."/>
            <person name="Kenton S.M."/>
            <person name="Kim D.J."/>
            <person name="Klee K."/>
            <person name="Lai H."/>
            <person name="Lang C."/>
            <person name="Lin S."/>
            <person name="Macmil S.L."/>
            <person name="Magdelenat G."/>
            <person name="Matthews L."/>
            <person name="McCorrison J."/>
            <person name="Monaghan E.L."/>
            <person name="Mun J.H."/>
            <person name="Najar F.Z."/>
            <person name="Nicholson C."/>
            <person name="Noirot C."/>
            <person name="O'Bleness M."/>
            <person name="Paule C.R."/>
            <person name="Poulain J."/>
            <person name="Prion F."/>
            <person name="Qin B."/>
            <person name="Qu C."/>
            <person name="Retzel E.F."/>
            <person name="Riddle C."/>
            <person name="Sallet E."/>
            <person name="Samain S."/>
            <person name="Samson N."/>
            <person name="Sanders I."/>
            <person name="Saurat O."/>
            <person name="Scarpelli C."/>
            <person name="Schiex T."/>
            <person name="Segurens B."/>
            <person name="Severin A.J."/>
            <person name="Sherrier D.J."/>
            <person name="Shi R."/>
            <person name="Sims S."/>
            <person name="Singer S.R."/>
            <person name="Sinharoy S."/>
            <person name="Sterck L."/>
            <person name="Viollet A."/>
            <person name="Wang B.B."/>
            <person name="Wang K."/>
            <person name="Wang M."/>
            <person name="Wang X."/>
            <person name="Warfsmann J."/>
            <person name="Weissenbach J."/>
            <person name="White D.D."/>
            <person name="White J.D."/>
            <person name="Wiley G.B."/>
            <person name="Wincker P."/>
            <person name="Xing Y."/>
            <person name="Yang L."/>
            <person name="Yao Z."/>
            <person name="Ying F."/>
            <person name="Zhai J."/>
            <person name="Zhou L."/>
            <person name="Zuber A."/>
            <person name="Denarie J."/>
            <person name="Dixon R.A."/>
            <person name="May G.D."/>
            <person name="Schwartz D.C."/>
            <person name="Rogers J."/>
            <person name="Quetier F."/>
            <person name="Town C.D."/>
            <person name="Roe B.A."/>
        </authorList>
    </citation>
    <scope>NUCLEOTIDE SEQUENCE [LARGE SCALE GENOMIC DNA]</scope>
    <source>
        <strain evidence="2">A17</strain>
        <strain evidence="3 4">cv. Jemalong A17</strain>
    </source>
</reference>